<dbReference type="Proteomes" id="UP000001269">
    <property type="component" value="Chromosome"/>
</dbReference>
<dbReference type="AlphaFoldDB" id="G2LMC5"/>
<dbReference type="GO" id="GO:0008360">
    <property type="term" value="P:regulation of cell shape"/>
    <property type="evidence" value="ECO:0007669"/>
    <property type="project" value="UniProtKB-KW"/>
</dbReference>
<dbReference type="Gene3D" id="3.90.78.10">
    <property type="entry name" value="UDP-N-acetylenolpyruvoylglucosamine reductase, C-terminal domain"/>
    <property type="match status" value="1"/>
</dbReference>
<evidence type="ECO:0000256" key="6">
    <source>
        <dbReference type="ARBA" id="ARBA00012518"/>
    </source>
</evidence>
<evidence type="ECO:0000256" key="2">
    <source>
        <dbReference type="ARBA" id="ARBA00003921"/>
    </source>
</evidence>
<evidence type="ECO:0000256" key="11">
    <source>
        <dbReference type="ARBA" id="ARBA00022827"/>
    </source>
</evidence>
<keyword evidence="16 20" id="KW-0131">Cell cycle</keyword>
<evidence type="ECO:0000256" key="9">
    <source>
        <dbReference type="ARBA" id="ARBA00022618"/>
    </source>
</evidence>
<evidence type="ECO:0000256" key="3">
    <source>
        <dbReference type="ARBA" id="ARBA00004496"/>
    </source>
</evidence>
<proteinExistence type="inferred from homology"/>
<dbReference type="InterPro" id="IPR003170">
    <property type="entry name" value="MurB"/>
</dbReference>
<dbReference type="NCBIfam" id="NF000755">
    <property type="entry name" value="PRK00046.1"/>
    <property type="match status" value="1"/>
</dbReference>
<gene>
    <name evidence="20 22" type="primary">murB</name>
    <name evidence="22" type="ORF">BAKON_045</name>
</gene>
<dbReference type="RefSeq" id="WP_014499214.1">
    <property type="nucleotide sequence ID" value="NC_017256.1"/>
</dbReference>
<evidence type="ECO:0000313" key="22">
    <source>
        <dbReference type="EMBL" id="AEO08413.1"/>
    </source>
</evidence>
<keyword evidence="17 20" id="KW-0961">Cell wall biogenesis/degradation</keyword>
<comment type="similarity">
    <text evidence="5 20">Belongs to the MurB family.</text>
</comment>
<evidence type="ECO:0000256" key="15">
    <source>
        <dbReference type="ARBA" id="ARBA00023002"/>
    </source>
</evidence>
<dbReference type="HAMAP" id="MF_00037">
    <property type="entry name" value="MurB"/>
    <property type="match status" value="1"/>
</dbReference>
<evidence type="ECO:0000256" key="10">
    <source>
        <dbReference type="ARBA" id="ARBA00022630"/>
    </source>
</evidence>
<dbReference type="STRING" id="1005090.BAKON_045"/>
<dbReference type="InterPro" id="IPR036318">
    <property type="entry name" value="FAD-bd_PCMH-like_sf"/>
</dbReference>
<sequence>MYKKKVFFNQSLKDLNTFAVDVTAKKIIFVKTIKSLINISKICKVSNIPYIILGEGSNVLFLENYRGIVIINRIKGIKIVEKKNSWLLYVFSGEKLHDLVKFTLNLGIFGLENLALIPGCIGSAAIQNIGAYGLEFKDICEYVDVLSLKNNITTRINKKFCKFSYRNSIFKNQYNYENAIIGVGIKLSKTWNPTIFSSLENYIKPKDITAHKIFNIICTIRTKKLPNPKKIGNAGSFFKNPIIKKEQAQKLINLYNIPNYPQKNGLVKISGGWLIEHYQFKNIQIGDATIHKRQRLILINKKNATSKEIIKLAKIIHACIFKKFNILLEPEIDFIGPKGKIKSSDIFKLKIF</sequence>
<dbReference type="Gene3D" id="3.30.43.10">
    <property type="entry name" value="Uridine Diphospho-n-acetylenolpyruvylglucosamine Reductase, domain 2"/>
    <property type="match status" value="1"/>
</dbReference>
<keyword evidence="12 20" id="KW-0521">NADP</keyword>
<keyword evidence="9 20" id="KW-0132">Cell division</keyword>
<dbReference type="GO" id="GO:0008762">
    <property type="term" value="F:UDP-N-acetylmuramate dehydrogenase activity"/>
    <property type="evidence" value="ECO:0007669"/>
    <property type="project" value="UniProtKB-UniRule"/>
</dbReference>
<dbReference type="PROSITE" id="PS51387">
    <property type="entry name" value="FAD_PCMH"/>
    <property type="match status" value="1"/>
</dbReference>
<dbReference type="SUPFAM" id="SSF56176">
    <property type="entry name" value="FAD-binding/transporter-associated domain-like"/>
    <property type="match status" value="1"/>
</dbReference>
<dbReference type="GO" id="GO:0005829">
    <property type="term" value="C:cytosol"/>
    <property type="evidence" value="ECO:0007669"/>
    <property type="project" value="TreeGrafter"/>
</dbReference>
<dbReference type="EMBL" id="CP002645">
    <property type="protein sequence ID" value="AEO08413.1"/>
    <property type="molecule type" value="Genomic_DNA"/>
</dbReference>
<evidence type="ECO:0000256" key="13">
    <source>
        <dbReference type="ARBA" id="ARBA00022960"/>
    </source>
</evidence>
<evidence type="ECO:0000256" key="19">
    <source>
        <dbReference type="ARBA" id="ARBA00048914"/>
    </source>
</evidence>
<keyword evidence="13 20" id="KW-0133">Cell shape</keyword>
<keyword evidence="8 20" id="KW-0963">Cytoplasm</keyword>
<keyword evidence="14 20" id="KW-0573">Peptidoglycan synthesis</keyword>
<feature type="active site" description="Proton donor" evidence="20">
    <location>
        <position position="236"/>
    </location>
</feature>
<evidence type="ECO:0000256" key="20">
    <source>
        <dbReference type="HAMAP-Rule" id="MF_00037"/>
    </source>
</evidence>
<evidence type="ECO:0000256" key="17">
    <source>
        <dbReference type="ARBA" id="ARBA00023316"/>
    </source>
</evidence>
<feature type="active site" evidence="20">
    <location>
        <position position="166"/>
    </location>
</feature>
<dbReference type="InterPro" id="IPR006094">
    <property type="entry name" value="Oxid_FAD_bind_N"/>
</dbReference>
<dbReference type="NCBIfam" id="TIGR00179">
    <property type="entry name" value="murB"/>
    <property type="match status" value="1"/>
</dbReference>
<dbReference type="UniPathway" id="UPA00219"/>
<evidence type="ECO:0000256" key="7">
    <source>
        <dbReference type="ARBA" id="ARBA00015188"/>
    </source>
</evidence>
<dbReference type="PATRIC" id="fig|1005090.4.peg.40"/>
<evidence type="ECO:0000313" key="23">
    <source>
        <dbReference type="Proteomes" id="UP000001269"/>
    </source>
</evidence>
<dbReference type="eggNOG" id="COG0812">
    <property type="taxonomic scope" value="Bacteria"/>
</dbReference>
<evidence type="ECO:0000256" key="12">
    <source>
        <dbReference type="ARBA" id="ARBA00022857"/>
    </source>
</evidence>
<keyword evidence="10 20" id="KW-0285">Flavoprotein</keyword>
<evidence type="ECO:0000256" key="4">
    <source>
        <dbReference type="ARBA" id="ARBA00004752"/>
    </source>
</evidence>
<keyword evidence="11 20" id="KW-0274">FAD</keyword>
<dbReference type="InterPro" id="IPR016167">
    <property type="entry name" value="FAD-bd_PCMH_sub1"/>
</dbReference>
<dbReference type="InterPro" id="IPR011601">
    <property type="entry name" value="MurB_C"/>
</dbReference>
<comment type="cofactor">
    <cofactor evidence="1 20">
        <name>FAD</name>
        <dbReference type="ChEBI" id="CHEBI:57692"/>
    </cofactor>
</comment>
<evidence type="ECO:0000256" key="16">
    <source>
        <dbReference type="ARBA" id="ARBA00023306"/>
    </source>
</evidence>
<accession>G2LMC5</accession>
<evidence type="ECO:0000259" key="21">
    <source>
        <dbReference type="PROSITE" id="PS51387"/>
    </source>
</evidence>
<dbReference type="InterPro" id="IPR036635">
    <property type="entry name" value="MurB_C_sf"/>
</dbReference>
<comment type="subcellular location">
    <subcellularLocation>
        <location evidence="3 20">Cytoplasm</location>
    </subcellularLocation>
</comment>
<dbReference type="OrthoDB" id="9804753at2"/>
<comment type="pathway">
    <text evidence="4 20">Cell wall biogenesis; peptidoglycan biosynthesis.</text>
</comment>
<evidence type="ECO:0000256" key="8">
    <source>
        <dbReference type="ARBA" id="ARBA00022490"/>
    </source>
</evidence>
<dbReference type="PANTHER" id="PTHR21071">
    <property type="entry name" value="UDP-N-ACETYLENOLPYRUVOYLGLUCOSAMINE REDUCTASE"/>
    <property type="match status" value="1"/>
</dbReference>
<reference evidence="22 23" key="1">
    <citation type="journal article" date="2011" name="PLoS Genet.">
        <title>Sequence conservation and functional constraint on intergenic spacers in reduced genomes of the obligate symbiont buchnera.</title>
        <authorList>
            <person name="Degnan P.H."/>
            <person name="Ochman H."/>
            <person name="Moran N.A."/>
        </authorList>
    </citation>
    <scope>NUCLEOTIDE SEQUENCE [LARGE SCALE GENOMIC DNA]</scope>
    <source>
        <strain evidence="22 23">Ak</strain>
    </source>
</reference>
<dbReference type="HOGENOM" id="CLU_035304_0_0_6"/>
<comment type="function">
    <text evidence="2 20">Cell wall formation.</text>
</comment>
<dbReference type="GO" id="GO:0071949">
    <property type="term" value="F:FAD binding"/>
    <property type="evidence" value="ECO:0007669"/>
    <property type="project" value="InterPro"/>
</dbReference>
<dbReference type="PANTHER" id="PTHR21071:SF4">
    <property type="entry name" value="UDP-N-ACETYLENOLPYRUVOYLGLUCOSAMINE REDUCTASE"/>
    <property type="match status" value="1"/>
</dbReference>
<dbReference type="GO" id="GO:0051301">
    <property type="term" value="P:cell division"/>
    <property type="evidence" value="ECO:0007669"/>
    <property type="project" value="UniProtKB-KW"/>
</dbReference>
<dbReference type="Pfam" id="PF02873">
    <property type="entry name" value="MurB_C"/>
    <property type="match status" value="1"/>
</dbReference>
<evidence type="ECO:0000256" key="1">
    <source>
        <dbReference type="ARBA" id="ARBA00001974"/>
    </source>
</evidence>
<dbReference type="Gene3D" id="3.30.465.10">
    <property type="match status" value="1"/>
</dbReference>
<dbReference type="Pfam" id="PF01565">
    <property type="entry name" value="FAD_binding_4"/>
    <property type="match status" value="1"/>
</dbReference>
<feature type="domain" description="FAD-binding PCMH-type" evidence="21">
    <location>
        <begin position="20"/>
        <end position="190"/>
    </location>
</feature>
<name>G2LMC5_9GAMM</name>
<evidence type="ECO:0000256" key="14">
    <source>
        <dbReference type="ARBA" id="ARBA00022984"/>
    </source>
</evidence>
<dbReference type="InterPro" id="IPR016169">
    <property type="entry name" value="FAD-bd_PCMH_sub2"/>
</dbReference>
<feature type="active site" evidence="20">
    <location>
        <position position="331"/>
    </location>
</feature>
<dbReference type="GO" id="GO:0009252">
    <property type="term" value="P:peptidoglycan biosynthetic process"/>
    <property type="evidence" value="ECO:0007669"/>
    <property type="project" value="UniProtKB-UniRule"/>
</dbReference>
<organism evidence="22 23">
    <name type="scientific">Buchnera aphidicola str. Ak</name>
    <name type="common">Acyrthosiphon kondoi</name>
    <dbReference type="NCBI Taxonomy" id="1005090"/>
    <lineage>
        <taxon>Bacteria</taxon>
        <taxon>Pseudomonadati</taxon>
        <taxon>Pseudomonadota</taxon>
        <taxon>Gammaproteobacteria</taxon>
        <taxon>Enterobacterales</taxon>
        <taxon>Erwiniaceae</taxon>
        <taxon>Buchnera</taxon>
    </lineage>
</organism>
<dbReference type="InterPro" id="IPR016166">
    <property type="entry name" value="FAD-bd_PCMH"/>
</dbReference>
<protein>
    <recommendedName>
        <fullName evidence="7 20">UDP-N-acetylenolpyruvoylglucosamine reductase</fullName>
        <ecNumber evidence="6 20">1.3.1.98</ecNumber>
    </recommendedName>
    <alternativeName>
        <fullName evidence="18 20">UDP-N-acetylmuramate dehydrogenase</fullName>
    </alternativeName>
</protein>
<comment type="catalytic activity">
    <reaction evidence="19 20">
        <text>UDP-N-acetyl-alpha-D-muramate + NADP(+) = UDP-N-acetyl-3-O-(1-carboxyvinyl)-alpha-D-glucosamine + NADPH + H(+)</text>
        <dbReference type="Rhea" id="RHEA:12248"/>
        <dbReference type="ChEBI" id="CHEBI:15378"/>
        <dbReference type="ChEBI" id="CHEBI:57783"/>
        <dbReference type="ChEBI" id="CHEBI:58349"/>
        <dbReference type="ChEBI" id="CHEBI:68483"/>
        <dbReference type="ChEBI" id="CHEBI:70757"/>
        <dbReference type="EC" id="1.3.1.98"/>
    </reaction>
</comment>
<dbReference type="KEGG" id="bak:BAKON_045"/>
<dbReference type="GO" id="GO:0071555">
    <property type="term" value="P:cell wall organization"/>
    <property type="evidence" value="ECO:0007669"/>
    <property type="project" value="UniProtKB-KW"/>
</dbReference>
<evidence type="ECO:0000256" key="18">
    <source>
        <dbReference type="ARBA" id="ARBA00031026"/>
    </source>
</evidence>
<keyword evidence="15 20" id="KW-0560">Oxidoreductase</keyword>
<dbReference type="EC" id="1.3.1.98" evidence="6 20"/>
<dbReference type="SUPFAM" id="SSF56194">
    <property type="entry name" value="Uridine diphospho-N-Acetylenolpyruvylglucosamine reductase, MurB, C-terminal domain"/>
    <property type="match status" value="1"/>
</dbReference>
<evidence type="ECO:0000256" key="5">
    <source>
        <dbReference type="ARBA" id="ARBA00010485"/>
    </source>
</evidence>